<keyword evidence="3" id="KW-1185">Reference proteome</keyword>
<protein>
    <submittedName>
        <fullName evidence="2">Uncharacterized protein</fullName>
    </submittedName>
</protein>
<feature type="compositionally biased region" description="Polar residues" evidence="1">
    <location>
        <begin position="1"/>
        <end position="13"/>
    </location>
</feature>
<organism evidence="2 3">
    <name type="scientific">Marasmius crinis-equi</name>
    <dbReference type="NCBI Taxonomy" id="585013"/>
    <lineage>
        <taxon>Eukaryota</taxon>
        <taxon>Fungi</taxon>
        <taxon>Dikarya</taxon>
        <taxon>Basidiomycota</taxon>
        <taxon>Agaricomycotina</taxon>
        <taxon>Agaricomycetes</taxon>
        <taxon>Agaricomycetidae</taxon>
        <taxon>Agaricales</taxon>
        <taxon>Marasmiineae</taxon>
        <taxon>Marasmiaceae</taxon>
        <taxon>Marasmius</taxon>
    </lineage>
</organism>
<feature type="compositionally biased region" description="Basic and acidic residues" evidence="1">
    <location>
        <begin position="143"/>
        <end position="159"/>
    </location>
</feature>
<gene>
    <name evidence="2" type="ORF">V5O48_018031</name>
</gene>
<feature type="region of interest" description="Disordered" evidence="1">
    <location>
        <begin position="480"/>
        <end position="511"/>
    </location>
</feature>
<feature type="compositionally biased region" description="Polar residues" evidence="1">
    <location>
        <begin position="233"/>
        <end position="253"/>
    </location>
</feature>
<feature type="compositionally biased region" description="Low complexity" evidence="1">
    <location>
        <begin position="213"/>
        <end position="226"/>
    </location>
</feature>
<name>A0ABR3EMA3_9AGAR</name>
<feature type="compositionally biased region" description="Basic and acidic residues" evidence="1">
    <location>
        <begin position="36"/>
        <end position="48"/>
    </location>
</feature>
<proteinExistence type="predicted"/>
<evidence type="ECO:0000313" key="3">
    <source>
        <dbReference type="Proteomes" id="UP001465976"/>
    </source>
</evidence>
<feature type="region of interest" description="Disordered" evidence="1">
    <location>
        <begin position="143"/>
        <end position="275"/>
    </location>
</feature>
<feature type="compositionally biased region" description="Acidic residues" evidence="1">
    <location>
        <begin position="62"/>
        <end position="100"/>
    </location>
</feature>
<evidence type="ECO:0000313" key="2">
    <source>
        <dbReference type="EMBL" id="KAL0564024.1"/>
    </source>
</evidence>
<dbReference type="Proteomes" id="UP001465976">
    <property type="component" value="Unassembled WGS sequence"/>
</dbReference>
<feature type="region of interest" description="Disordered" evidence="1">
    <location>
        <begin position="1"/>
        <end position="111"/>
    </location>
</feature>
<reference evidence="2 3" key="1">
    <citation type="submission" date="2024-02" db="EMBL/GenBank/DDBJ databases">
        <title>A draft genome for the cacao thread blight pathogen Marasmius crinis-equi.</title>
        <authorList>
            <person name="Cohen S.P."/>
            <person name="Baruah I.K."/>
            <person name="Amoako-Attah I."/>
            <person name="Bukari Y."/>
            <person name="Meinhardt L.W."/>
            <person name="Bailey B.A."/>
        </authorList>
    </citation>
    <scope>NUCLEOTIDE SEQUENCE [LARGE SCALE GENOMIC DNA]</scope>
    <source>
        <strain evidence="2 3">GH-76</strain>
    </source>
</reference>
<feature type="compositionally biased region" description="Low complexity" evidence="1">
    <location>
        <begin position="190"/>
        <end position="201"/>
    </location>
</feature>
<accession>A0ABR3EMA3</accession>
<evidence type="ECO:0000256" key="1">
    <source>
        <dbReference type="SAM" id="MobiDB-lite"/>
    </source>
</evidence>
<feature type="compositionally biased region" description="Pro residues" evidence="1">
    <location>
        <begin position="254"/>
        <end position="274"/>
    </location>
</feature>
<sequence length="511" mass="55447">MFDDNSASTKPQQAGSSGGAKKKGTGSSKAAKGKGKAKEGAVDDKGSSDDDVEMDFDKLDGGFDEEPHGDDDVEGEVNGEGGSGEEDEEEDEDEEDEEEAGPAKKRFQLEYSPAEMARFENIENLKKRLAAVGVKEAVDDLFQRNANTDKDDNTTEQPKEPTVATKVPRPSRPQPRRVTRSVTASSAQKPAAEPELTAALPGNPAPTITALNSSPTRASSSPAALPKAVPSIVVSSPRRQASLPPITTLSVPPSSIPPTQAPTRAPTPSPPTAPPDDELFIGAYSMVEVGFDPAVDKVDPRGYAECVLARNMGEFLLTIPNNAVGTYESRSALYEAVVYKWMEVEAVLAELGVKEIKTSNSSRPDGFKAWFKNGRVGNRLKTAGSLDIPATACLEELRSSWWKWFDNNMPDWRPRINDKVVPGGEGNWEDCEMPGKDGMVLFLVGLRWWYDLVGCEDKEGGWEQAAKAVYYTLNRTLSERRNRPTPSLPAIRTSPDSSSATSERGKRQRTE</sequence>
<dbReference type="EMBL" id="JBAHYK010003044">
    <property type="protein sequence ID" value="KAL0564024.1"/>
    <property type="molecule type" value="Genomic_DNA"/>
</dbReference>
<comment type="caution">
    <text evidence="2">The sequence shown here is derived from an EMBL/GenBank/DDBJ whole genome shotgun (WGS) entry which is preliminary data.</text>
</comment>